<evidence type="ECO:0000313" key="13">
    <source>
        <dbReference type="EMBL" id="CAG6645551.1"/>
    </source>
</evidence>
<dbReference type="GO" id="GO:0016020">
    <property type="term" value="C:membrane"/>
    <property type="evidence" value="ECO:0007669"/>
    <property type="project" value="UniProtKB-SubCell"/>
</dbReference>
<dbReference type="SMART" id="SM01190">
    <property type="entry name" value="EMP24_GP25L"/>
    <property type="match status" value="1"/>
</dbReference>
<keyword evidence="7 10" id="KW-0472">Membrane</keyword>
<evidence type="ECO:0000256" key="8">
    <source>
        <dbReference type="ARBA" id="ARBA00037847"/>
    </source>
</evidence>
<proteinExistence type="inferred from homology"/>
<feature type="chain" id="PRO_5033670913" evidence="11">
    <location>
        <begin position="21"/>
        <end position="238"/>
    </location>
</feature>
<dbReference type="SUPFAM" id="SSF101576">
    <property type="entry name" value="Supernatant protein factor (SPF), C-terminal domain"/>
    <property type="match status" value="1"/>
</dbReference>
<evidence type="ECO:0000256" key="7">
    <source>
        <dbReference type="ARBA" id="ARBA00023136"/>
    </source>
</evidence>
<evidence type="ECO:0000256" key="1">
    <source>
        <dbReference type="ARBA" id="ARBA00004479"/>
    </source>
</evidence>
<dbReference type="EMBL" id="HBUF01137423">
    <property type="protein sequence ID" value="CAG6645551.1"/>
    <property type="molecule type" value="Transcribed_RNA"/>
</dbReference>
<dbReference type="InterPro" id="IPR015720">
    <property type="entry name" value="Emp24-like"/>
</dbReference>
<reference evidence="13" key="1">
    <citation type="submission" date="2021-05" db="EMBL/GenBank/DDBJ databases">
        <authorList>
            <person name="Alioto T."/>
            <person name="Alioto T."/>
            <person name="Gomez Garrido J."/>
        </authorList>
    </citation>
    <scope>NUCLEOTIDE SEQUENCE</scope>
</reference>
<feature type="signal peptide" evidence="11">
    <location>
        <begin position="1"/>
        <end position="20"/>
    </location>
</feature>
<keyword evidence="5 11" id="KW-0732">Signal</keyword>
<dbReference type="GO" id="GO:0012505">
    <property type="term" value="C:endomembrane system"/>
    <property type="evidence" value="ECO:0007669"/>
    <property type="project" value="UniProtKB-SubCell"/>
</dbReference>
<accession>A0A8D8RA58</accession>
<evidence type="ECO:0000256" key="10">
    <source>
        <dbReference type="SAM" id="Phobius"/>
    </source>
</evidence>
<evidence type="ECO:0000259" key="12">
    <source>
        <dbReference type="PROSITE" id="PS50866"/>
    </source>
</evidence>
<evidence type="ECO:0000256" key="2">
    <source>
        <dbReference type="ARBA" id="ARBA00007104"/>
    </source>
</evidence>
<evidence type="ECO:0000256" key="4">
    <source>
        <dbReference type="ARBA" id="ARBA00022692"/>
    </source>
</evidence>
<feature type="domain" description="GOLD" evidence="12">
    <location>
        <begin position="44"/>
        <end position="129"/>
    </location>
</feature>
<keyword evidence="6 10" id="KW-1133">Transmembrane helix</keyword>
<dbReference type="InterPro" id="IPR009038">
    <property type="entry name" value="GOLD_dom"/>
</dbReference>
<dbReference type="AlphaFoldDB" id="A0A8D8RA58"/>
<organism evidence="13">
    <name type="scientific">Cacopsylla melanoneura</name>
    <dbReference type="NCBI Taxonomy" id="428564"/>
    <lineage>
        <taxon>Eukaryota</taxon>
        <taxon>Metazoa</taxon>
        <taxon>Ecdysozoa</taxon>
        <taxon>Arthropoda</taxon>
        <taxon>Hexapoda</taxon>
        <taxon>Insecta</taxon>
        <taxon>Pterygota</taxon>
        <taxon>Neoptera</taxon>
        <taxon>Paraneoptera</taxon>
        <taxon>Hemiptera</taxon>
        <taxon>Sternorrhyncha</taxon>
        <taxon>Psylloidea</taxon>
        <taxon>Psyllidae</taxon>
        <taxon>Psyllinae</taxon>
        <taxon>Cacopsylla</taxon>
    </lineage>
</organism>
<sequence>MNLQTLLVVTLLFLTSTVSSSELLLSDGRSRSISLTTVVQPGYSDCFYEPLRHGSKISIDYQVLSTDHDDNHDISFQMRTPTGRTILEDFKMTDKTHEHVVDEEGVYEFCFDNTFSTFSEKVVFFEFYIEPDINDIPELHESDRSDEKGVDLNDFHHKINSIHNSLVIVRHLQEISRASENNDYRSIQSKASKVTNWSLLQISVMIVVALVQVVLVRSLIDEKSKFHVIWNFIFGRHA</sequence>
<protein>
    <submittedName>
        <fullName evidence="13">Transmembrane emp24 domain-containing protein 5</fullName>
    </submittedName>
</protein>
<feature type="transmembrane region" description="Helical" evidence="10">
    <location>
        <begin position="197"/>
        <end position="216"/>
    </location>
</feature>
<dbReference type="PROSITE" id="PS50866">
    <property type="entry name" value="GOLD"/>
    <property type="match status" value="1"/>
</dbReference>
<name>A0A8D8RA58_9HEMI</name>
<evidence type="ECO:0000256" key="11">
    <source>
        <dbReference type="SAM" id="SignalP"/>
    </source>
</evidence>
<evidence type="ECO:0000256" key="9">
    <source>
        <dbReference type="RuleBase" id="RU003827"/>
    </source>
</evidence>
<comment type="similarity">
    <text evidence="2 9">Belongs to the EMP24/GP25L family.</text>
</comment>
<dbReference type="InterPro" id="IPR036598">
    <property type="entry name" value="GOLD_dom_sf"/>
</dbReference>
<keyword evidence="3" id="KW-0217">Developmental protein</keyword>
<dbReference type="EMBL" id="HBUF01137422">
    <property type="protein sequence ID" value="CAG6645550.1"/>
    <property type="molecule type" value="Transcribed_RNA"/>
</dbReference>
<keyword evidence="4 9" id="KW-0812">Transmembrane</keyword>
<evidence type="ECO:0000256" key="6">
    <source>
        <dbReference type="ARBA" id="ARBA00022989"/>
    </source>
</evidence>
<dbReference type="Gene3D" id="2.60.120.680">
    <property type="entry name" value="GOLD domain"/>
    <property type="match status" value="1"/>
</dbReference>
<dbReference type="Pfam" id="PF01105">
    <property type="entry name" value="EMP24_GP25L"/>
    <property type="match status" value="1"/>
</dbReference>
<comment type="subcellular location">
    <subcellularLocation>
        <location evidence="8">Endomembrane system</location>
        <topology evidence="8">Single-pass membrane protein</topology>
    </subcellularLocation>
    <subcellularLocation>
        <location evidence="1 9">Membrane</location>
        <topology evidence="1 9">Single-pass type I membrane protein</topology>
    </subcellularLocation>
</comment>
<dbReference type="PANTHER" id="PTHR22811">
    <property type="entry name" value="TRANSMEMBRANE EMP24 DOMAIN-CONTAINING PROTEIN"/>
    <property type="match status" value="1"/>
</dbReference>
<evidence type="ECO:0000256" key="5">
    <source>
        <dbReference type="ARBA" id="ARBA00022729"/>
    </source>
</evidence>
<evidence type="ECO:0000256" key="3">
    <source>
        <dbReference type="ARBA" id="ARBA00022473"/>
    </source>
</evidence>